<evidence type="ECO:0000256" key="1">
    <source>
        <dbReference type="SAM" id="SignalP"/>
    </source>
</evidence>
<gene>
    <name evidence="2" type="ORF">NE863_02440</name>
</gene>
<sequence>MRLLLITTVLGLAAGNAAASSIEAIASGTTDNASVSTVSCADCPPLQSRKKVTYVVPTIAAGDETIELKKINGEMKMVRTEAWLGGSPVVFVSKPSHEMIKTAAAETDDAATVTVSNIANDQNPQASRPEFLSIDQTAKTAAVTPIGASMVAVPVADESSQDFDPSTLELRLD</sequence>
<dbReference type="Proteomes" id="UP001055460">
    <property type="component" value="Chromosome"/>
</dbReference>
<proteinExistence type="predicted"/>
<evidence type="ECO:0000313" key="3">
    <source>
        <dbReference type="Proteomes" id="UP001055460"/>
    </source>
</evidence>
<dbReference type="RefSeq" id="WP_089044748.1">
    <property type="nucleotide sequence ID" value="NZ_CAXURO020000001.1"/>
</dbReference>
<name>A0A9Q9D9Q6_ENSAD</name>
<dbReference type="EMBL" id="CP098807">
    <property type="protein sequence ID" value="USJ23873.1"/>
    <property type="molecule type" value="Genomic_DNA"/>
</dbReference>
<reference evidence="2" key="1">
    <citation type="submission" date="2022-06" db="EMBL/GenBank/DDBJ databases">
        <title>Physiological and biochemical characterization and genomic elucidation of a strain of the genus Ensifer adhaerens M8 that combines arsenic oxidation and chromium reduction.</title>
        <authorList>
            <person name="Li X."/>
            <person name="Yu c."/>
        </authorList>
    </citation>
    <scope>NUCLEOTIDE SEQUENCE</scope>
    <source>
        <strain evidence="2">M8</strain>
    </source>
</reference>
<protein>
    <submittedName>
        <fullName evidence="2">Uncharacterized protein</fullName>
    </submittedName>
</protein>
<evidence type="ECO:0000313" key="2">
    <source>
        <dbReference type="EMBL" id="USJ23873.1"/>
    </source>
</evidence>
<organism evidence="2 3">
    <name type="scientific">Ensifer adhaerens</name>
    <name type="common">Sinorhizobium morelense</name>
    <dbReference type="NCBI Taxonomy" id="106592"/>
    <lineage>
        <taxon>Bacteria</taxon>
        <taxon>Pseudomonadati</taxon>
        <taxon>Pseudomonadota</taxon>
        <taxon>Alphaproteobacteria</taxon>
        <taxon>Hyphomicrobiales</taxon>
        <taxon>Rhizobiaceae</taxon>
        <taxon>Sinorhizobium/Ensifer group</taxon>
        <taxon>Ensifer</taxon>
    </lineage>
</organism>
<keyword evidence="1" id="KW-0732">Signal</keyword>
<accession>A0A9Q9D9Q6</accession>
<dbReference type="AlphaFoldDB" id="A0A9Q9D9Q6"/>
<dbReference type="NCBIfam" id="NF041110">
    <property type="entry name" value="HPE1_fam_CxxC"/>
    <property type="match status" value="1"/>
</dbReference>
<feature type="chain" id="PRO_5040302627" evidence="1">
    <location>
        <begin position="20"/>
        <end position="173"/>
    </location>
</feature>
<dbReference type="InterPro" id="IPR049748">
    <property type="entry name" value="HPE1-like_N_CxxC"/>
</dbReference>
<feature type="signal peptide" evidence="1">
    <location>
        <begin position="1"/>
        <end position="19"/>
    </location>
</feature>
<dbReference type="OrthoDB" id="8283437at2"/>